<reference evidence="3" key="1">
    <citation type="journal article" date="2019" name="Int. J. Syst. Evol. Microbiol.">
        <title>The Global Catalogue of Microorganisms (GCM) 10K type strain sequencing project: providing services to taxonomists for standard genome sequencing and annotation.</title>
        <authorList>
            <consortium name="The Broad Institute Genomics Platform"/>
            <consortium name="The Broad Institute Genome Sequencing Center for Infectious Disease"/>
            <person name="Wu L."/>
            <person name="Ma J."/>
        </authorList>
    </citation>
    <scope>NUCLEOTIDE SEQUENCE [LARGE SCALE GENOMIC DNA]</scope>
    <source>
        <strain evidence="3">JCM 18531</strain>
    </source>
</reference>
<comment type="caution">
    <text evidence="2">The sequence shown here is derived from an EMBL/GenBank/DDBJ whole genome shotgun (WGS) entry which is preliminary data.</text>
</comment>
<name>A0ABP8X672_9ACTN</name>
<keyword evidence="3" id="KW-1185">Reference proteome</keyword>
<proteinExistence type="predicted"/>
<dbReference type="EMBL" id="BAABKM010000002">
    <property type="protein sequence ID" value="GAA4701177.1"/>
    <property type="molecule type" value="Genomic_DNA"/>
</dbReference>
<evidence type="ECO:0000313" key="3">
    <source>
        <dbReference type="Proteomes" id="UP001499974"/>
    </source>
</evidence>
<evidence type="ECO:0000313" key="2">
    <source>
        <dbReference type="EMBL" id="GAA4701177.1"/>
    </source>
</evidence>
<organism evidence="2 3">
    <name type="scientific">Nocardioides conyzicola</name>
    <dbReference type="NCBI Taxonomy" id="1651781"/>
    <lineage>
        <taxon>Bacteria</taxon>
        <taxon>Bacillati</taxon>
        <taxon>Actinomycetota</taxon>
        <taxon>Actinomycetes</taxon>
        <taxon>Propionibacteriales</taxon>
        <taxon>Nocardioidaceae</taxon>
        <taxon>Nocardioides</taxon>
    </lineage>
</organism>
<feature type="region of interest" description="Disordered" evidence="1">
    <location>
        <begin position="1"/>
        <end position="22"/>
    </location>
</feature>
<gene>
    <name evidence="2" type="ORF">GCM10023349_17730</name>
</gene>
<protein>
    <recommendedName>
        <fullName evidence="4">Histidine kinase/HSP90-like ATPase domain-containing protein</fullName>
    </recommendedName>
</protein>
<dbReference type="Proteomes" id="UP001499974">
    <property type="component" value="Unassembled WGS sequence"/>
</dbReference>
<sequence>MVQDLDDLEVGVTGEGQDHVAGAEARVHPAVHEVLAEQSPESLGGAGEAIWSCGEREMVQAHVEILGALVTVADTGVGVS</sequence>
<evidence type="ECO:0000256" key="1">
    <source>
        <dbReference type="SAM" id="MobiDB-lite"/>
    </source>
</evidence>
<evidence type="ECO:0008006" key="4">
    <source>
        <dbReference type="Google" id="ProtNLM"/>
    </source>
</evidence>
<accession>A0ABP8X672</accession>